<reference evidence="3 4" key="1">
    <citation type="journal article" date="2024" name="Nat. Commun.">
        <title>Phylogenomics reveals the evolutionary origins of lichenization in chlorophyte algae.</title>
        <authorList>
            <person name="Puginier C."/>
            <person name="Libourel C."/>
            <person name="Otte J."/>
            <person name="Skaloud P."/>
            <person name="Haon M."/>
            <person name="Grisel S."/>
            <person name="Petersen M."/>
            <person name="Berrin J.G."/>
            <person name="Delaux P.M."/>
            <person name="Dal Grande F."/>
            <person name="Keller J."/>
        </authorList>
    </citation>
    <scope>NUCLEOTIDE SEQUENCE [LARGE SCALE GENOMIC DNA]</scope>
    <source>
        <strain evidence="3 4">SAG 2523</strain>
    </source>
</reference>
<feature type="compositionally biased region" description="Basic and acidic residues" evidence="1">
    <location>
        <begin position="96"/>
        <end position="109"/>
    </location>
</feature>
<comment type="caution">
    <text evidence="3">The sequence shown here is derived from an EMBL/GenBank/DDBJ whole genome shotgun (WGS) entry which is preliminary data.</text>
</comment>
<evidence type="ECO:0000259" key="2">
    <source>
        <dbReference type="PROSITE" id="PS51634"/>
    </source>
</evidence>
<gene>
    <name evidence="3" type="ORF">WJX84_010579</name>
</gene>
<dbReference type="PANTHER" id="PTHR12446">
    <property type="entry name" value="TESMIN/TSO1-RELATED"/>
    <property type="match status" value="1"/>
</dbReference>
<dbReference type="PANTHER" id="PTHR12446:SF34">
    <property type="entry name" value="PROTEIN LIN-54 HOMOLOG"/>
    <property type="match status" value="1"/>
</dbReference>
<dbReference type="GO" id="GO:0006355">
    <property type="term" value="P:regulation of DNA-templated transcription"/>
    <property type="evidence" value="ECO:0007669"/>
    <property type="project" value="TreeGrafter"/>
</dbReference>
<sequence>MAKLDQSDPRGLMTPERERTRIRRKDLTEDSPATKLMRELPDLTPAKTAPRRPISSYYTPRKILSPSASLSFSPPGFPPIGERTSDWPRSPRRRKEIQEQREAIRRRNPRAFEDKFTKSDATAGKAAQHMRGCNCKKSHCQRRYCECYEVKLFPQPRLHCFRLHLPPNP</sequence>
<dbReference type="AlphaFoldDB" id="A0AAW1SNX8"/>
<dbReference type="InterPro" id="IPR005172">
    <property type="entry name" value="CRC"/>
</dbReference>
<organism evidence="3 4">
    <name type="scientific">Apatococcus fuscideae</name>
    <dbReference type="NCBI Taxonomy" id="2026836"/>
    <lineage>
        <taxon>Eukaryota</taxon>
        <taxon>Viridiplantae</taxon>
        <taxon>Chlorophyta</taxon>
        <taxon>core chlorophytes</taxon>
        <taxon>Trebouxiophyceae</taxon>
        <taxon>Chlorellales</taxon>
        <taxon>Chlorellaceae</taxon>
        <taxon>Apatococcus</taxon>
    </lineage>
</organism>
<evidence type="ECO:0000256" key="1">
    <source>
        <dbReference type="SAM" id="MobiDB-lite"/>
    </source>
</evidence>
<evidence type="ECO:0000313" key="3">
    <source>
        <dbReference type="EMBL" id="KAK9849795.1"/>
    </source>
</evidence>
<dbReference type="EMBL" id="JALJOV010001320">
    <property type="protein sequence ID" value="KAK9849795.1"/>
    <property type="molecule type" value="Genomic_DNA"/>
</dbReference>
<proteinExistence type="predicted"/>
<feature type="domain" description="CRC" evidence="2">
    <location>
        <begin position="98"/>
        <end position="169"/>
    </location>
</feature>
<name>A0AAW1SNX8_9CHLO</name>
<evidence type="ECO:0000313" key="4">
    <source>
        <dbReference type="Proteomes" id="UP001485043"/>
    </source>
</evidence>
<protein>
    <recommendedName>
        <fullName evidence="2">CRC domain-containing protein</fullName>
    </recommendedName>
</protein>
<dbReference type="PROSITE" id="PS51634">
    <property type="entry name" value="CRC"/>
    <property type="match status" value="1"/>
</dbReference>
<dbReference type="Pfam" id="PF03638">
    <property type="entry name" value="TCR"/>
    <property type="match status" value="1"/>
</dbReference>
<dbReference type="GO" id="GO:0005634">
    <property type="term" value="C:nucleus"/>
    <property type="evidence" value="ECO:0007669"/>
    <property type="project" value="TreeGrafter"/>
</dbReference>
<dbReference type="InterPro" id="IPR028307">
    <property type="entry name" value="Lin-54_fam"/>
</dbReference>
<dbReference type="Proteomes" id="UP001485043">
    <property type="component" value="Unassembled WGS sequence"/>
</dbReference>
<feature type="compositionally biased region" description="Low complexity" evidence="1">
    <location>
        <begin position="63"/>
        <end position="74"/>
    </location>
</feature>
<feature type="region of interest" description="Disordered" evidence="1">
    <location>
        <begin position="1"/>
        <end position="109"/>
    </location>
</feature>
<keyword evidence="4" id="KW-1185">Reference proteome</keyword>
<accession>A0AAW1SNX8</accession>